<protein>
    <recommendedName>
        <fullName evidence="14">Probable eukaryotic initiation factor 4A</fullName>
        <ecNumber evidence="3">3.6.4.13</ecNumber>
    </recommendedName>
    <alternativeName>
        <fullName evidence="17">ATP-dependent RNA helicase eIF4A</fullName>
    </alternativeName>
</protein>
<organism evidence="25">
    <name type="scientific">Eutreptiella gymnastica</name>
    <dbReference type="NCBI Taxonomy" id="73025"/>
    <lineage>
        <taxon>Eukaryota</taxon>
        <taxon>Discoba</taxon>
        <taxon>Euglenozoa</taxon>
        <taxon>Euglenida</taxon>
        <taxon>Spirocuta</taxon>
        <taxon>Euglenophyceae</taxon>
        <taxon>Eutreptiales</taxon>
        <taxon>Eutreptiaceae</taxon>
        <taxon>Eutreptiella</taxon>
    </lineage>
</organism>
<evidence type="ECO:0000256" key="8">
    <source>
        <dbReference type="ARBA" id="ARBA00022801"/>
    </source>
</evidence>
<dbReference type="EMBL" id="HBGA01117038">
    <property type="protein sequence ID" value="CAD9032424.1"/>
    <property type="molecule type" value="Transcribed_RNA"/>
</dbReference>
<dbReference type="PROSITE" id="PS51194">
    <property type="entry name" value="HELICASE_CTER"/>
    <property type="match status" value="1"/>
</dbReference>
<evidence type="ECO:0000256" key="1">
    <source>
        <dbReference type="ARBA" id="ARBA00004604"/>
    </source>
</evidence>
<dbReference type="CDD" id="cd00268">
    <property type="entry name" value="DEADc"/>
    <property type="match status" value="1"/>
</dbReference>
<dbReference type="Gene3D" id="3.40.50.300">
    <property type="entry name" value="P-loop containing nucleotide triphosphate hydrolases"/>
    <property type="match status" value="2"/>
</dbReference>
<dbReference type="GO" id="GO:0003743">
    <property type="term" value="F:translation initiation factor activity"/>
    <property type="evidence" value="ECO:0007669"/>
    <property type="project" value="UniProtKB-KW"/>
</dbReference>
<dbReference type="Pfam" id="PF00271">
    <property type="entry name" value="Helicase_C"/>
    <property type="match status" value="1"/>
</dbReference>
<evidence type="ECO:0000256" key="9">
    <source>
        <dbReference type="ARBA" id="ARBA00022806"/>
    </source>
</evidence>
<comment type="similarity">
    <text evidence="13">Belongs to the DEAD box helicase family. eIF4A subfamily.</text>
</comment>
<dbReference type="InterPro" id="IPR014014">
    <property type="entry name" value="RNA_helicase_DEAD_Q_motif"/>
</dbReference>
<proteinExistence type="inferred from homology"/>
<evidence type="ECO:0000256" key="11">
    <source>
        <dbReference type="ARBA" id="ARBA00022917"/>
    </source>
</evidence>
<keyword evidence="8 20" id="KW-0378">Hydrolase</keyword>
<keyword evidence="4" id="KW-0690">Ribosome biogenesis</keyword>
<dbReference type="PROSITE" id="PS51195">
    <property type="entry name" value="Q_MOTIF"/>
    <property type="match status" value="1"/>
</dbReference>
<evidence type="ECO:0000256" key="19">
    <source>
        <dbReference type="PROSITE-ProRule" id="PRU00552"/>
    </source>
</evidence>
<evidence type="ECO:0000259" key="24">
    <source>
        <dbReference type="PROSITE" id="PS51195"/>
    </source>
</evidence>
<dbReference type="FunFam" id="3.40.50.300:FF:000008">
    <property type="entry name" value="ATP-dependent RNA helicase RhlB"/>
    <property type="match status" value="1"/>
</dbReference>
<comment type="similarity">
    <text evidence="2">Belongs to the DEAD box helicase family. DDX5/DBP2 subfamily.</text>
</comment>
<feature type="short sequence motif" description="Q motif" evidence="19">
    <location>
        <begin position="79"/>
        <end position="107"/>
    </location>
</feature>
<evidence type="ECO:0000256" key="21">
    <source>
        <dbReference type="SAM" id="MobiDB-lite"/>
    </source>
</evidence>
<comment type="subunit">
    <text evidence="16">eIF4F is a multi-subunit complex, the composition of which varies with external and internal environmental conditions. It is composed of at least EIF4A, EIF4E and EIF4G.</text>
</comment>
<keyword evidence="6" id="KW-0698">rRNA processing</keyword>
<dbReference type="EC" id="3.6.4.13" evidence="3"/>
<evidence type="ECO:0000313" key="25">
    <source>
        <dbReference type="EMBL" id="CAD9032424.1"/>
    </source>
</evidence>
<dbReference type="InterPro" id="IPR001650">
    <property type="entry name" value="Helicase_C-like"/>
</dbReference>
<dbReference type="InterPro" id="IPR044742">
    <property type="entry name" value="DEAD/DEAH_RhlB"/>
</dbReference>
<keyword evidence="12" id="KW-0539">Nucleus</keyword>
<dbReference type="Pfam" id="PF00270">
    <property type="entry name" value="DEAD"/>
    <property type="match status" value="1"/>
</dbReference>
<evidence type="ECO:0000256" key="13">
    <source>
        <dbReference type="ARBA" id="ARBA00024352"/>
    </source>
</evidence>
<keyword evidence="10 20" id="KW-0067">ATP-binding</keyword>
<dbReference type="GO" id="GO:0016787">
    <property type="term" value="F:hydrolase activity"/>
    <property type="evidence" value="ECO:0007669"/>
    <property type="project" value="UniProtKB-KW"/>
</dbReference>
<evidence type="ECO:0000256" key="15">
    <source>
        <dbReference type="ARBA" id="ARBA00024769"/>
    </source>
</evidence>
<evidence type="ECO:0000256" key="14">
    <source>
        <dbReference type="ARBA" id="ARBA00024417"/>
    </source>
</evidence>
<dbReference type="PROSITE" id="PS00039">
    <property type="entry name" value="DEAD_ATP_HELICASE"/>
    <property type="match status" value="1"/>
</dbReference>
<comment type="function">
    <text evidence="15">ATP-dependent RNA helicase which is a subunit of the eIF4F complex involved in cap recognition and is required for mRNA binding to ribosome. In the current model of translation initiation, eIF4A unwinds RNA secondary structures in the 5'-UTR of mRNAs which is necessary to allow efficient binding of the small ribosomal subunit, and subsequent scanning for the initiator codon.</text>
</comment>
<evidence type="ECO:0000256" key="10">
    <source>
        <dbReference type="ARBA" id="ARBA00022840"/>
    </source>
</evidence>
<evidence type="ECO:0000256" key="2">
    <source>
        <dbReference type="ARBA" id="ARBA00009334"/>
    </source>
</evidence>
<evidence type="ECO:0000256" key="18">
    <source>
        <dbReference type="ARBA" id="ARBA00037449"/>
    </source>
</evidence>
<dbReference type="SMART" id="SM00490">
    <property type="entry name" value="HELICc"/>
    <property type="match status" value="1"/>
</dbReference>
<evidence type="ECO:0000256" key="16">
    <source>
        <dbReference type="ARBA" id="ARBA00025917"/>
    </source>
</evidence>
<dbReference type="GO" id="GO:0003676">
    <property type="term" value="F:nucleic acid binding"/>
    <property type="evidence" value="ECO:0007669"/>
    <property type="project" value="InterPro"/>
</dbReference>
<keyword evidence="9 20" id="KW-0347">Helicase</keyword>
<name>A0A7S1J4G4_9EUGL</name>
<evidence type="ECO:0000256" key="3">
    <source>
        <dbReference type="ARBA" id="ARBA00012552"/>
    </source>
</evidence>
<accession>A0A7S1J4G4</accession>
<keyword evidence="7 20" id="KW-0547">Nucleotide-binding</keyword>
<dbReference type="PROSITE" id="PS51192">
    <property type="entry name" value="HELICASE_ATP_BIND_1"/>
    <property type="match status" value="1"/>
</dbReference>
<sequence>MGLVVDPGTAQGGRLAAAQKRRRSTEVEEGAKPLKRPQGDTGPGMTPTDRGLPPTEYRAMKQIAAVSRAEGAALPDPVQSLDQAPFGKRLRKPLLAAGFMEPTPIQAQGWPVMMAGTDLVAVAKTGSGKTLAFLLPILRHLAKSPPQPASPVEALVLAPTRELALQIHTAAAKFGSGAGCLCVYGGVPKGGQVQALQQERPSLLVATPGRLIDLLDDGAVRLGAIRFLVLDEADRMLDMGFEEAMRRIMADVPAARQTALFTATWPKAVRRLADTYLRPDHVHINVGETEDLAANKAVTQQFFELDDSEKDGKLWELLSAMQETDKVIVFANTKRRIDNMEKMVWSCGWSCVAMHGNKTQGERDKGLAQFVAGTAPILLATDVCARGLDINGVSHVINFDMARDVESYVHRIGRTGRGGASGASITFFNAAYDVDCAPALMKIALEAGQPVPPFLEKAAGRAGKGKNKQWRY</sequence>
<evidence type="ECO:0000256" key="20">
    <source>
        <dbReference type="RuleBase" id="RU000492"/>
    </source>
</evidence>
<comment type="subcellular location">
    <subcellularLocation>
        <location evidence="1">Nucleus</location>
        <location evidence="1">Nucleolus</location>
    </subcellularLocation>
</comment>
<evidence type="ECO:0000256" key="12">
    <source>
        <dbReference type="ARBA" id="ARBA00023242"/>
    </source>
</evidence>
<dbReference type="InterPro" id="IPR014001">
    <property type="entry name" value="Helicase_ATP-bd"/>
</dbReference>
<feature type="domain" description="Helicase ATP-binding" evidence="22">
    <location>
        <begin position="110"/>
        <end position="283"/>
    </location>
</feature>
<dbReference type="SUPFAM" id="SSF52540">
    <property type="entry name" value="P-loop containing nucleoside triphosphate hydrolases"/>
    <property type="match status" value="1"/>
</dbReference>
<dbReference type="GO" id="GO:0005524">
    <property type="term" value="F:ATP binding"/>
    <property type="evidence" value="ECO:0007669"/>
    <property type="project" value="UniProtKB-KW"/>
</dbReference>
<dbReference type="SMART" id="SM00487">
    <property type="entry name" value="DEXDc"/>
    <property type="match status" value="1"/>
</dbReference>
<dbReference type="AlphaFoldDB" id="A0A7S1J4G4"/>
<dbReference type="GO" id="GO:0003724">
    <property type="term" value="F:RNA helicase activity"/>
    <property type="evidence" value="ECO:0007669"/>
    <property type="project" value="UniProtKB-EC"/>
</dbReference>
<evidence type="ECO:0000256" key="6">
    <source>
        <dbReference type="ARBA" id="ARBA00022552"/>
    </source>
</evidence>
<feature type="domain" description="Helicase C-terminal" evidence="23">
    <location>
        <begin position="313"/>
        <end position="459"/>
    </location>
</feature>
<evidence type="ECO:0000256" key="4">
    <source>
        <dbReference type="ARBA" id="ARBA00022517"/>
    </source>
</evidence>
<evidence type="ECO:0000256" key="5">
    <source>
        <dbReference type="ARBA" id="ARBA00022540"/>
    </source>
</evidence>
<keyword evidence="5" id="KW-0396">Initiation factor</keyword>
<evidence type="ECO:0000259" key="22">
    <source>
        <dbReference type="PROSITE" id="PS51192"/>
    </source>
</evidence>
<dbReference type="PANTHER" id="PTHR47958">
    <property type="entry name" value="ATP-DEPENDENT RNA HELICASE DBP3"/>
    <property type="match status" value="1"/>
</dbReference>
<reference evidence="25" key="1">
    <citation type="submission" date="2021-01" db="EMBL/GenBank/DDBJ databases">
        <authorList>
            <person name="Corre E."/>
            <person name="Pelletier E."/>
            <person name="Niang G."/>
            <person name="Scheremetjew M."/>
            <person name="Finn R."/>
            <person name="Kale V."/>
            <person name="Holt S."/>
            <person name="Cochrane G."/>
            <person name="Meng A."/>
            <person name="Brown T."/>
            <person name="Cohen L."/>
        </authorList>
    </citation>
    <scope>NUCLEOTIDE SEQUENCE</scope>
    <source>
        <strain evidence="25">NIES-381</strain>
    </source>
</reference>
<gene>
    <name evidence="25" type="ORF">EGYM00392_LOCUS43568</name>
</gene>
<feature type="region of interest" description="Disordered" evidence="21">
    <location>
        <begin position="1"/>
        <end position="53"/>
    </location>
</feature>
<dbReference type="InterPro" id="IPR027417">
    <property type="entry name" value="P-loop_NTPase"/>
</dbReference>
<dbReference type="CDD" id="cd18787">
    <property type="entry name" value="SF2_C_DEAD"/>
    <property type="match status" value="1"/>
</dbReference>
<evidence type="ECO:0000256" key="7">
    <source>
        <dbReference type="ARBA" id="ARBA00022741"/>
    </source>
</evidence>
<feature type="domain" description="DEAD-box RNA helicase Q" evidence="24">
    <location>
        <begin position="79"/>
        <end position="107"/>
    </location>
</feature>
<evidence type="ECO:0000256" key="17">
    <source>
        <dbReference type="ARBA" id="ARBA00030297"/>
    </source>
</evidence>
<comment type="function">
    <text evidence="18">ATP-dependent RNA helicase required for 60S ribosomal subunit synthesis. Involved in efficient pre-rRNA processing, predominantly at site A3, which is necessary for the normal formation of 25S and 5.8S rRNAs.</text>
</comment>
<dbReference type="InterPro" id="IPR000629">
    <property type="entry name" value="RNA-helicase_DEAD-box_CS"/>
</dbReference>
<evidence type="ECO:0000259" key="23">
    <source>
        <dbReference type="PROSITE" id="PS51194"/>
    </source>
</evidence>
<keyword evidence="11" id="KW-0648">Protein biosynthesis</keyword>
<dbReference type="InterPro" id="IPR011545">
    <property type="entry name" value="DEAD/DEAH_box_helicase_dom"/>
</dbReference>